<accession>A0ABQ1L3I5</accession>
<proteinExistence type="predicted"/>
<evidence type="ECO:0000313" key="2">
    <source>
        <dbReference type="EMBL" id="GGC16237.1"/>
    </source>
</evidence>
<dbReference type="RefSeq" id="WP_188747030.1">
    <property type="nucleotide sequence ID" value="NZ_BMIK01000001.1"/>
</dbReference>
<keyword evidence="1" id="KW-0472">Membrane</keyword>
<keyword evidence="3" id="KW-1185">Reference proteome</keyword>
<sequence length="171" mass="19588">MKINNFKYGFIFAFLVMSLPMFAQRAIKEGKYKINERTLIVKQEQERLLITEEQNKAISDFKKNPKIYSRIDRVDFEGKQTVTYLIANTLGQDKMQQLRSSGYILVTLYPESDGSVNGIQLYTKSETGLTIEEIDKIIFALKEKITIEIPSDLGTTAKIAPVSQVIHFNKL</sequence>
<dbReference type="EMBL" id="BMIK01000001">
    <property type="protein sequence ID" value="GGC16237.1"/>
    <property type="molecule type" value="Genomic_DNA"/>
</dbReference>
<evidence type="ECO:0000313" key="3">
    <source>
        <dbReference type="Proteomes" id="UP000597338"/>
    </source>
</evidence>
<evidence type="ECO:0000256" key="1">
    <source>
        <dbReference type="SAM" id="Phobius"/>
    </source>
</evidence>
<dbReference type="Proteomes" id="UP000597338">
    <property type="component" value="Unassembled WGS sequence"/>
</dbReference>
<organism evidence="2 3">
    <name type="scientific">Parapedobacter defluvii</name>
    <dbReference type="NCBI Taxonomy" id="2045106"/>
    <lineage>
        <taxon>Bacteria</taxon>
        <taxon>Pseudomonadati</taxon>
        <taxon>Bacteroidota</taxon>
        <taxon>Sphingobacteriia</taxon>
        <taxon>Sphingobacteriales</taxon>
        <taxon>Sphingobacteriaceae</taxon>
        <taxon>Parapedobacter</taxon>
    </lineage>
</organism>
<keyword evidence="1" id="KW-1133">Transmembrane helix</keyword>
<gene>
    <name evidence="2" type="ORF">GCM10011386_05070</name>
</gene>
<name>A0ABQ1L3I5_9SPHI</name>
<reference evidence="3" key="1">
    <citation type="journal article" date="2019" name="Int. J. Syst. Evol. Microbiol.">
        <title>The Global Catalogue of Microorganisms (GCM) 10K type strain sequencing project: providing services to taxonomists for standard genome sequencing and annotation.</title>
        <authorList>
            <consortium name="The Broad Institute Genomics Platform"/>
            <consortium name="The Broad Institute Genome Sequencing Center for Infectious Disease"/>
            <person name="Wu L."/>
            <person name="Ma J."/>
        </authorList>
    </citation>
    <scope>NUCLEOTIDE SEQUENCE [LARGE SCALE GENOMIC DNA]</scope>
    <source>
        <strain evidence="3">CGMCC 1.15342</strain>
    </source>
</reference>
<feature type="transmembrane region" description="Helical" evidence="1">
    <location>
        <begin position="6"/>
        <end position="23"/>
    </location>
</feature>
<keyword evidence="1" id="KW-0812">Transmembrane</keyword>
<comment type="caution">
    <text evidence="2">The sequence shown here is derived from an EMBL/GenBank/DDBJ whole genome shotgun (WGS) entry which is preliminary data.</text>
</comment>
<protein>
    <submittedName>
        <fullName evidence="2">Uncharacterized protein</fullName>
    </submittedName>
</protein>